<accession>A0A8X6JUC6</accession>
<evidence type="ECO:0000313" key="1">
    <source>
        <dbReference type="EMBL" id="GFS37334.1"/>
    </source>
</evidence>
<keyword evidence="2" id="KW-1185">Reference proteome</keyword>
<sequence>MDKQKQAGTSQDGSKIEPRCIRILSSSSVRLSSLTRSCAATSAAGEYGGRIRTVNHSFPRNEAELNSTAITGLCCVRDEIDSEPETSASVKIGNSSIINRRKSYIQRTVRRSCRRSLRPLFVLGCSSNQPILP</sequence>
<reference evidence="1" key="1">
    <citation type="submission" date="2020-08" db="EMBL/GenBank/DDBJ databases">
        <title>Multicomponent nature underlies the extraordinary mechanical properties of spider dragline silk.</title>
        <authorList>
            <person name="Kono N."/>
            <person name="Nakamura H."/>
            <person name="Mori M."/>
            <person name="Yoshida Y."/>
            <person name="Ohtoshi R."/>
            <person name="Malay A.D."/>
            <person name="Moran D.A.P."/>
            <person name="Tomita M."/>
            <person name="Numata K."/>
            <person name="Arakawa K."/>
        </authorList>
    </citation>
    <scope>NUCLEOTIDE SEQUENCE</scope>
</reference>
<protein>
    <submittedName>
        <fullName evidence="1">Uncharacterized protein</fullName>
    </submittedName>
</protein>
<proteinExistence type="predicted"/>
<gene>
    <name evidence="1" type="ORF">NPIL_639871</name>
</gene>
<evidence type="ECO:0000313" key="2">
    <source>
        <dbReference type="Proteomes" id="UP000887013"/>
    </source>
</evidence>
<dbReference type="EMBL" id="BMAW01088948">
    <property type="protein sequence ID" value="GFS37334.1"/>
    <property type="molecule type" value="Genomic_DNA"/>
</dbReference>
<dbReference type="Proteomes" id="UP000887013">
    <property type="component" value="Unassembled WGS sequence"/>
</dbReference>
<name>A0A8X6JUC6_NEPPI</name>
<comment type="caution">
    <text evidence="1">The sequence shown here is derived from an EMBL/GenBank/DDBJ whole genome shotgun (WGS) entry which is preliminary data.</text>
</comment>
<organism evidence="1 2">
    <name type="scientific">Nephila pilipes</name>
    <name type="common">Giant wood spider</name>
    <name type="synonym">Nephila maculata</name>
    <dbReference type="NCBI Taxonomy" id="299642"/>
    <lineage>
        <taxon>Eukaryota</taxon>
        <taxon>Metazoa</taxon>
        <taxon>Ecdysozoa</taxon>
        <taxon>Arthropoda</taxon>
        <taxon>Chelicerata</taxon>
        <taxon>Arachnida</taxon>
        <taxon>Araneae</taxon>
        <taxon>Araneomorphae</taxon>
        <taxon>Entelegynae</taxon>
        <taxon>Araneoidea</taxon>
        <taxon>Nephilidae</taxon>
        <taxon>Nephila</taxon>
    </lineage>
</organism>
<dbReference type="AlphaFoldDB" id="A0A8X6JUC6"/>